<feature type="transmembrane region" description="Helical" evidence="1">
    <location>
        <begin position="81"/>
        <end position="107"/>
    </location>
</feature>
<sequence length="344" mass="39703">MHKTINQNCFDFLRFFFCVHIALSHLAELSQAQKLAFILDYANSSLGVCGFFVISGFLVAKSYTSTPSLKKYFIKRAKRILPAYFFMVLFAAIILSVFSSLSIGGYFSDTDLFKYIGWNLVFMNFVQPCLPGLFENNLLCAVNGSLWTLKVEEGFYLILPIIFYFIQKTKKAHALLLTLYLFSILYWFVMDSWFNLPVLAKQLPGYLAYFSVGIGLFLNLGIVLQNKTKLFLIAVFGIAIDHYANFQVQFLYPAAFGIVVILAAYSLPFLNNFGKYGDFTYGVYIVHFPLIQLFRQYDLFEKYNPFWMAFYILVLSIAFAIFSWFGIEKRFLDRYKTANQQLAT</sequence>
<feature type="transmembrane region" description="Helical" evidence="1">
    <location>
        <begin position="173"/>
        <end position="194"/>
    </location>
</feature>
<keyword evidence="1" id="KW-0472">Membrane</keyword>
<dbReference type="PANTHER" id="PTHR23028:SF53">
    <property type="entry name" value="ACYL_TRANSF_3 DOMAIN-CONTAINING PROTEIN"/>
    <property type="match status" value="1"/>
</dbReference>
<dbReference type="InterPro" id="IPR050879">
    <property type="entry name" value="Acyltransferase_3"/>
</dbReference>
<comment type="caution">
    <text evidence="3">The sequence shown here is derived from an EMBL/GenBank/DDBJ whole genome shotgun (WGS) entry which is preliminary data.</text>
</comment>
<feature type="transmembrane region" description="Helical" evidence="1">
    <location>
        <begin position="306"/>
        <end position="327"/>
    </location>
</feature>
<dbReference type="STRING" id="1763534.GCA_001831475_00780"/>
<evidence type="ECO:0000259" key="2">
    <source>
        <dbReference type="Pfam" id="PF01757"/>
    </source>
</evidence>
<feature type="transmembrane region" description="Helical" evidence="1">
    <location>
        <begin position="41"/>
        <end position="60"/>
    </location>
</feature>
<evidence type="ECO:0000313" key="4">
    <source>
        <dbReference type="Proteomes" id="UP000093510"/>
    </source>
</evidence>
<gene>
    <name evidence="3" type="ORF">LPBF_04700</name>
</gene>
<dbReference type="Proteomes" id="UP000093510">
    <property type="component" value="Unassembled WGS sequence"/>
</dbReference>
<proteinExistence type="predicted"/>
<dbReference type="AlphaFoldDB" id="A0A1B9E5S4"/>
<dbReference type="PANTHER" id="PTHR23028">
    <property type="entry name" value="ACETYLTRANSFERASE"/>
    <property type="match status" value="1"/>
</dbReference>
<dbReference type="GO" id="GO:0016747">
    <property type="term" value="F:acyltransferase activity, transferring groups other than amino-acyl groups"/>
    <property type="evidence" value="ECO:0007669"/>
    <property type="project" value="InterPro"/>
</dbReference>
<dbReference type="EMBL" id="LVEP01000017">
    <property type="protein sequence ID" value="OCB77296.1"/>
    <property type="molecule type" value="Genomic_DNA"/>
</dbReference>
<keyword evidence="1" id="KW-0812">Transmembrane</keyword>
<accession>A0A1B9E5S4</accession>
<keyword evidence="1" id="KW-1133">Transmembrane helix</keyword>
<dbReference type="RefSeq" id="WP_066333127.1">
    <property type="nucleotide sequence ID" value="NZ_CP017688.1"/>
</dbReference>
<feature type="domain" description="Acyltransferase 3" evidence="2">
    <location>
        <begin position="9"/>
        <end position="322"/>
    </location>
</feature>
<dbReference type="GO" id="GO:0000271">
    <property type="term" value="P:polysaccharide biosynthetic process"/>
    <property type="evidence" value="ECO:0007669"/>
    <property type="project" value="TreeGrafter"/>
</dbReference>
<organism evidence="3 4">
    <name type="scientific">Flavobacterium crassostreae</name>
    <dbReference type="NCBI Taxonomy" id="1763534"/>
    <lineage>
        <taxon>Bacteria</taxon>
        <taxon>Pseudomonadati</taxon>
        <taxon>Bacteroidota</taxon>
        <taxon>Flavobacteriia</taxon>
        <taxon>Flavobacteriales</taxon>
        <taxon>Flavobacteriaceae</taxon>
        <taxon>Flavobacterium</taxon>
    </lineage>
</organism>
<feature type="transmembrane region" description="Helical" evidence="1">
    <location>
        <begin position="206"/>
        <end position="223"/>
    </location>
</feature>
<feature type="transmembrane region" description="Helical" evidence="1">
    <location>
        <begin position="252"/>
        <end position="270"/>
    </location>
</feature>
<evidence type="ECO:0000256" key="1">
    <source>
        <dbReference type="SAM" id="Phobius"/>
    </source>
</evidence>
<name>A0A1B9E5S4_9FLAO</name>
<protein>
    <recommendedName>
        <fullName evidence="2">Acyltransferase 3 domain-containing protein</fullName>
    </recommendedName>
</protein>
<dbReference type="Pfam" id="PF01757">
    <property type="entry name" value="Acyl_transf_3"/>
    <property type="match status" value="1"/>
</dbReference>
<feature type="transmembrane region" description="Helical" evidence="1">
    <location>
        <begin position="147"/>
        <end position="166"/>
    </location>
</feature>
<reference evidence="3 4" key="1">
    <citation type="submission" date="2016-03" db="EMBL/GenBank/DDBJ databases">
        <authorList>
            <person name="Ploux O."/>
        </authorList>
    </citation>
    <scope>NUCLEOTIDE SEQUENCE [LARGE SCALE GENOMIC DNA]</scope>
    <source>
        <strain evidence="3 4">LPB0076</strain>
    </source>
</reference>
<dbReference type="GO" id="GO:0016020">
    <property type="term" value="C:membrane"/>
    <property type="evidence" value="ECO:0007669"/>
    <property type="project" value="TreeGrafter"/>
</dbReference>
<keyword evidence="4" id="KW-1185">Reference proteome</keyword>
<feature type="transmembrane region" description="Helical" evidence="1">
    <location>
        <begin position="12"/>
        <end position="29"/>
    </location>
</feature>
<dbReference type="InterPro" id="IPR002656">
    <property type="entry name" value="Acyl_transf_3_dom"/>
</dbReference>
<evidence type="ECO:0000313" key="3">
    <source>
        <dbReference type="EMBL" id="OCB77296.1"/>
    </source>
</evidence>